<dbReference type="InterPro" id="IPR007219">
    <property type="entry name" value="XnlR_reg_dom"/>
</dbReference>
<evidence type="ECO:0000259" key="8">
    <source>
        <dbReference type="PROSITE" id="PS50048"/>
    </source>
</evidence>
<gene>
    <name evidence="10" type="ORF">PRZ48_012671</name>
</gene>
<dbReference type="Pfam" id="PF00096">
    <property type="entry name" value="zf-C2H2"/>
    <property type="match status" value="2"/>
</dbReference>
<dbReference type="EMBL" id="JAXOVC010000010">
    <property type="protein sequence ID" value="KAK4496689.1"/>
    <property type="molecule type" value="Genomic_DNA"/>
</dbReference>
<dbReference type="CDD" id="cd12148">
    <property type="entry name" value="fungal_TF_MHR"/>
    <property type="match status" value="1"/>
</dbReference>
<organism evidence="10 11">
    <name type="scientific">Zasmidium cellare</name>
    <name type="common">Wine cellar mold</name>
    <name type="synonym">Racodium cellare</name>
    <dbReference type="NCBI Taxonomy" id="395010"/>
    <lineage>
        <taxon>Eukaryota</taxon>
        <taxon>Fungi</taxon>
        <taxon>Dikarya</taxon>
        <taxon>Ascomycota</taxon>
        <taxon>Pezizomycotina</taxon>
        <taxon>Dothideomycetes</taxon>
        <taxon>Dothideomycetidae</taxon>
        <taxon>Mycosphaerellales</taxon>
        <taxon>Mycosphaerellaceae</taxon>
        <taxon>Zasmidium</taxon>
    </lineage>
</organism>
<keyword evidence="5" id="KW-0539">Nucleus</keyword>
<sequence>MDATDEMDTTQETTADAAPPDTEQNGSPAGTGEGRYSCEHCNKTFGRREHYKRHQNIHTGAKPFPCPLCPRAFPRKDTLQRHVLMHGKAGPEALPAKIRLRTSRACWPCAKSKMRCDGEEPCSRCQSRGIRCGRRPTSSGGEDDVDALMSSSSGMFGRGEGEEYGPSLSRLLQAQGAAESSDAPQWTATNGDAVLARQSTARKIQEMTAIGAENPKLVPELQMAAYARMRQFWDAPGSGLPRLSNVPTIEAMNVFVQLYFEHFHAQFPVLHMSTFQPREDVWMLVLAVAAIGAEYSSLCTQELMEWFEQLARKAVSHIIAYEANRASIPICQSVLLFSMLLLPSGSEDHAVFLQHHASLLATLSRNLIARRIADDSHTDGPEVYLMRWTYFADIEQERRFINFSWFFECIQYLASGVPPVLAAQELTRTLPCDEQFWFCTSEAEWLDKYQTAAPKKQSLAAVIAQPLTSEIVEELGNTALTTTFLTLLVERKRVKEAVNVWFQSRLENTTEADTASFAQAIDADMESVEEEFQKRSTHGRTRAYLYLGSILKIAPLDLLRHAVGIAAPQGMSAKAKKELTTIFKTDPVAARRALVYAASLWNEMRTAKIITRYDVRILVPAALYISNWISLAPKQRQSRDDGDAVRIDEGITSSAVQSWVADGAGGKVQVDGVGILEGPQAAIRALDGAARLLSAKAQTSLLGRSMEVNLVNAANGREE</sequence>
<name>A0ABR0E5J5_ZASCE</name>
<dbReference type="CDD" id="cd00067">
    <property type="entry name" value="GAL4"/>
    <property type="match status" value="1"/>
</dbReference>
<dbReference type="Gene3D" id="4.10.240.10">
    <property type="entry name" value="Zn(2)-C6 fungal-type DNA-binding domain"/>
    <property type="match status" value="1"/>
</dbReference>
<evidence type="ECO:0000259" key="9">
    <source>
        <dbReference type="PROSITE" id="PS50157"/>
    </source>
</evidence>
<dbReference type="SMART" id="SM00355">
    <property type="entry name" value="ZnF_C2H2"/>
    <property type="match status" value="2"/>
</dbReference>
<accession>A0ABR0E5J5</accession>
<dbReference type="SUPFAM" id="SSF57701">
    <property type="entry name" value="Zn2/Cys6 DNA-binding domain"/>
    <property type="match status" value="1"/>
</dbReference>
<evidence type="ECO:0000313" key="11">
    <source>
        <dbReference type="Proteomes" id="UP001305779"/>
    </source>
</evidence>
<evidence type="ECO:0000256" key="5">
    <source>
        <dbReference type="ARBA" id="ARBA00023242"/>
    </source>
</evidence>
<dbReference type="PROSITE" id="PS50157">
    <property type="entry name" value="ZINC_FINGER_C2H2_2"/>
    <property type="match status" value="2"/>
</dbReference>
<comment type="caution">
    <text evidence="10">The sequence shown here is derived from an EMBL/GenBank/DDBJ whole genome shotgun (WGS) entry which is preliminary data.</text>
</comment>
<keyword evidence="1" id="KW-0479">Metal-binding</keyword>
<dbReference type="PROSITE" id="PS50048">
    <property type="entry name" value="ZN2_CY6_FUNGAL_2"/>
    <property type="match status" value="1"/>
</dbReference>
<evidence type="ECO:0000256" key="6">
    <source>
        <dbReference type="PROSITE-ProRule" id="PRU00042"/>
    </source>
</evidence>
<dbReference type="Pfam" id="PF04082">
    <property type="entry name" value="Fungal_trans"/>
    <property type="match status" value="1"/>
</dbReference>
<dbReference type="SUPFAM" id="SSF57667">
    <property type="entry name" value="beta-beta-alpha zinc fingers"/>
    <property type="match status" value="1"/>
</dbReference>
<keyword evidence="11" id="KW-1185">Reference proteome</keyword>
<dbReference type="InterPro" id="IPR013087">
    <property type="entry name" value="Znf_C2H2_type"/>
</dbReference>
<reference evidence="10 11" key="1">
    <citation type="journal article" date="2023" name="G3 (Bethesda)">
        <title>A chromosome-level genome assembly of Zasmidium syzygii isolated from banana leaves.</title>
        <authorList>
            <person name="van Westerhoven A.C."/>
            <person name="Mehrabi R."/>
            <person name="Talebi R."/>
            <person name="Steentjes M.B.F."/>
            <person name="Corcolon B."/>
            <person name="Chong P.A."/>
            <person name="Kema G.H.J."/>
            <person name="Seidl M.F."/>
        </authorList>
    </citation>
    <scope>NUCLEOTIDE SEQUENCE [LARGE SCALE GENOMIC DNA]</scope>
    <source>
        <strain evidence="10 11">P124</strain>
    </source>
</reference>
<evidence type="ECO:0000256" key="1">
    <source>
        <dbReference type="ARBA" id="ARBA00022723"/>
    </source>
</evidence>
<proteinExistence type="predicted"/>
<evidence type="ECO:0000313" key="10">
    <source>
        <dbReference type="EMBL" id="KAK4496689.1"/>
    </source>
</evidence>
<dbReference type="PROSITE" id="PS00463">
    <property type="entry name" value="ZN2_CY6_FUNGAL_1"/>
    <property type="match status" value="1"/>
</dbReference>
<feature type="domain" description="Zn(2)-C6 fungal-type" evidence="8">
    <location>
        <begin position="105"/>
        <end position="132"/>
    </location>
</feature>
<keyword evidence="4" id="KW-0804">Transcription</keyword>
<feature type="region of interest" description="Disordered" evidence="7">
    <location>
        <begin position="1"/>
        <end position="35"/>
    </location>
</feature>
<dbReference type="InterPro" id="IPR036236">
    <property type="entry name" value="Znf_C2H2_sf"/>
</dbReference>
<dbReference type="PROSITE" id="PS00028">
    <property type="entry name" value="ZINC_FINGER_C2H2_1"/>
    <property type="match status" value="2"/>
</dbReference>
<feature type="domain" description="C2H2-type" evidence="9">
    <location>
        <begin position="64"/>
        <end position="91"/>
    </location>
</feature>
<evidence type="ECO:0000256" key="4">
    <source>
        <dbReference type="ARBA" id="ARBA00023163"/>
    </source>
</evidence>
<dbReference type="SMART" id="SM00066">
    <property type="entry name" value="GAL4"/>
    <property type="match status" value="1"/>
</dbReference>
<dbReference type="InterPro" id="IPR036864">
    <property type="entry name" value="Zn2-C6_fun-type_DNA-bd_sf"/>
</dbReference>
<dbReference type="PANTHER" id="PTHR47660">
    <property type="entry name" value="TRANSCRIPTION FACTOR WITH C2H2 AND ZN(2)-CYS(6) DNA BINDING DOMAIN (EUROFUNG)-RELATED-RELATED"/>
    <property type="match status" value="1"/>
</dbReference>
<dbReference type="Gene3D" id="3.30.160.60">
    <property type="entry name" value="Classic Zinc Finger"/>
    <property type="match status" value="2"/>
</dbReference>
<evidence type="ECO:0000256" key="2">
    <source>
        <dbReference type="ARBA" id="ARBA00022833"/>
    </source>
</evidence>
<dbReference type="Pfam" id="PF00172">
    <property type="entry name" value="Zn_clus"/>
    <property type="match status" value="1"/>
</dbReference>
<feature type="domain" description="C2H2-type" evidence="9">
    <location>
        <begin position="36"/>
        <end position="63"/>
    </location>
</feature>
<keyword evidence="3" id="KW-0805">Transcription regulation</keyword>
<evidence type="ECO:0000256" key="3">
    <source>
        <dbReference type="ARBA" id="ARBA00023015"/>
    </source>
</evidence>
<dbReference type="InterPro" id="IPR001138">
    <property type="entry name" value="Zn2Cys6_DnaBD"/>
</dbReference>
<dbReference type="Proteomes" id="UP001305779">
    <property type="component" value="Unassembled WGS sequence"/>
</dbReference>
<protein>
    <submittedName>
        <fullName evidence="10">Uncharacterized protein</fullName>
    </submittedName>
</protein>
<keyword evidence="6" id="KW-0863">Zinc-finger</keyword>
<keyword evidence="2" id="KW-0862">Zinc</keyword>
<evidence type="ECO:0000256" key="7">
    <source>
        <dbReference type="SAM" id="MobiDB-lite"/>
    </source>
</evidence>